<name>A0A5R9L3S0_9BACT</name>
<reference evidence="3 4" key="1">
    <citation type="submission" date="2019-05" db="EMBL/GenBank/DDBJ databases">
        <authorList>
            <person name="Qu J.-H."/>
        </authorList>
    </citation>
    <scope>NUCLEOTIDE SEQUENCE [LARGE SCALE GENOMIC DNA]</scope>
    <source>
        <strain evidence="3 4">T17</strain>
    </source>
</reference>
<dbReference type="InterPro" id="IPR013538">
    <property type="entry name" value="ASHA1/2-like_C"/>
</dbReference>
<comment type="similarity">
    <text evidence="1">Belongs to the AHA1 family.</text>
</comment>
<evidence type="ECO:0000313" key="4">
    <source>
        <dbReference type="Proteomes" id="UP000306402"/>
    </source>
</evidence>
<dbReference type="Proteomes" id="UP000306402">
    <property type="component" value="Unassembled WGS sequence"/>
</dbReference>
<proteinExistence type="inferred from homology"/>
<dbReference type="RefSeq" id="WP_138364207.1">
    <property type="nucleotide sequence ID" value="NZ_VCEJ01000002.1"/>
</dbReference>
<protein>
    <recommendedName>
        <fullName evidence="2">Activator of Hsp90 ATPase homologue 1/2-like C-terminal domain-containing protein</fullName>
    </recommendedName>
</protein>
<gene>
    <name evidence="3" type="ORF">FEN17_05135</name>
</gene>
<feature type="domain" description="Activator of Hsp90 ATPase homologue 1/2-like C-terminal" evidence="2">
    <location>
        <begin position="96"/>
        <end position="207"/>
    </location>
</feature>
<sequence length="210" mass="24129">MQVGTEIEELARLSNTTLEEKTGKGWLDWIAFLENLKVGANDHKEIVSALTSQVDSSWYRNKIASGYREYKGQRKTGKLENGYEIGVSKTFAENLDRVWDEIISGRGIKVWLGDIGKMQIHGGQHFENTDDISGSVTTYKDHSHLRLSWKRKHWKSHSILQIRITSTGKHHDKTTITFHHEKLPTATDRRTMKAHWQEKLSALGKMFKGK</sequence>
<dbReference type="InterPro" id="IPR023393">
    <property type="entry name" value="START-like_dom_sf"/>
</dbReference>
<evidence type="ECO:0000259" key="2">
    <source>
        <dbReference type="Pfam" id="PF08327"/>
    </source>
</evidence>
<evidence type="ECO:0000256" key="1">
    <source>
        <dbReference type="ARBA" id="ARBA00006817"/>
    </source>
</evidence>
<dbReference type="AlphaFoldDB" id="A0A5R9L3S0"/>
<accession>A0A5R9L3S0</accession>
<dbReference type="SUPFAM" id="SSF55961">
    <property type="entry name" value="Bet v1-like"/>
    <property type="match status" value="1"/>
</dbReference>
<dbReference type="Pfam" id="PF08327">
    <property type="entry name" value="AHSA1"/>
    <property type="match status" value="1"/>
</dbReference>
<dbReference type="EMBL" id="VCEJ01000002">
    <property type="protein sequence ID" value="TLV02999.1"/>
    <property type="molecule type" value="Genomic_DNA"/>
</dbReference>
<evidence type="ECO:0000313" key="3">
    <source>
        <dbReference type="EMBL" id="TLV02999.1"/>
    </source>
</evidence>
<comment type="caution">
    <text evidence="3">The sequence shown here is derived from an EMBL/GenBank/DDBJ whole genome shotgun (WGS) entry which is preliminary data.</text>
</comment>
<keyword evidence="4" id="KW-1185">Reference proteome</keyword>
<organism evidence="3 4">
    <name type="scientific">Dyadobacter luticola</name>
    <dbReference type="NCBI Taxonomy" id="1979387"/>
    <lineage>
        <taxon>Bacteria</taxon>
        <taxon>Pseudomonadati</taxon>
        <taxon>Bacteroidota</taxon>
        <taxon>Cytophagia</taxon>
        <taxon>Cytophagales</taxon>
        <taxon>Spirosomataceae</taxon>
        <taxon>Dyadobacter</taxon>
    </lineage>
</organism>
<dbReference type="Gene3D" id="3.30.530.20">
    <property type="match status" value="1"/>
</dbReference>
<dbReference type="OrthoDB" id="4549061at2"/>